<keyword evidence="6" id="KW-1185">Reference proteome</keyword>
<reference evidence="6" key="1">
    <citation type="journal article" date="2019" name="Int. J. Syst. Evol. Microbiol.">
        <title>The Global Catalogue of Microorganisms (GCM) 10K type strain sequencing project: providing services to taxonomists for standard genome sequencing and annotation.</title>
        <authorList>
            <consortium name="The Broad Institute Genomics Platform"/>
            <consortium name="The Broad Institute Genome Sequencing Center for Infectious Disease"/>
            <person name="Wu L."/>
            <person name="Ma J."/>
        </authorList>
    </citation>
    <scope>NUCLEOTIDE SEQUENCE [LARGE SCALE GENOMIC DNA]</scope>
    <source>
        <strain evidence="6">JCM 16546</strain>
    </source>
</reference>
<feature type="region of interest" description="Disordered" evidence="3">
    <location>
        <begin position="338"/>
        <end position="379"/>
    </location>
</feature>
<dbReference type="PRINTS" id="PR00420">
    <property type="entry name" value="RNGMNOXGNASE"/>
</dbReference>
<evidence type="ECO:0000256" key="1">
    <source>
        <dbReference type="ARBA" id="ARBA00023002"/>
    </source>
</evidence>
<organism evidence="5 6">
    <name type="scientific">Microbacterium marinilacus</name>
    <dbReference type="NCBI Taxonomy" id="415209"/>
    <lineage>
        <taxon>Bacteria</taxon>
        <taxon>Bacillati</taxon>
        <taxon>Actinomycetota</taxon>
        <taxon>Actinomycetes</taxon>
        <taxon>Micrococcales</taxon>
        <taxon>Microbacteriaceae</taxon>
        <taxon>Microbacterium</taxon>
    </lineage>
</organism>
<name>A0ABP7BGP2_9MICO</name>
<accession>A0ABP7BGP2</accession>
<feature type="domain" description="FAD-binding" evidence="4">
    <location>
        <begin position="9"/>
        <end position="310"/>
    </location>
</feature>
<dbReference type="SUPFAM" id="SSF51905">
    <property type="entry name" value="FAD/NAD(P)-binding domain"/>
    <property type="match status" value="1"/>
</dbReference>
<dbReference type="PANTHER" id="PTHR13789">
    <property type="entry name" value="MONOOXYGENASE"/>
    <property type="match status" value="1"/>
</dbReference>
<dbReference type="RefSeq" id="WP_221859254.1">
    <property type="nucleotide sequence ID" value="NZ_BAAAYV010000009.1"/>
</dbReference>
<dbReference type="InterPro" id="IPR036188">
    <property type="entry name" value="FAD/NAD-bd_sf"/>
</dbReference>
<sequence length="379" mass="41138">MAETRRAEISGAGFAGLVAATALAQRGWQVRVHEKGETLRTEGAGIVLWGNSLQVLDDIGATHDIMSNSMTPPAYETRMDNVIQSQETLDGIRWRTMTRGHLFNSLLLAAREAGVEVKPGSRVVSATADGVLTTADGASTKADLIVGADGVGSAVRDSLGFEVRRERSRDGITRFLVPRRKAELSALEPDTEWDNVIDFWNLDPRVLRVLYTPANDEELYIALMAPAADAEGSRVPIDLDLWTSIFPQLAPVLQDAARIQGRYYGYQTTRVDSWTRGVAALVGDAAHAMCPALAQGAGCAMQNAYTLAVAATAASDDELPAALAGWERLERPYTDRCQDRSQEYADTRAMSQGNQFTGESVETALYEPTDPHRHEKASA</sequence>
<evidence type="ECO:0000256" key="2">
    <source>
        <dbReference type="ARBA" id="ARBA00023033"/>
    </source>
</evidence>
<dbReference type="InterPro" id="IPR002938">
    <property type="entry name" value="FAD-bd"/>
</dbReference>
<evidence type="ECO:0000259" key="4">
    <source>
        <dbReference type="Pfam" id="PF01494"/>
    </source>
</evidence>
<dbReference type="Gene3D" id="3.50.50.60">
    <property type="entry name" value="FAD/NAD(P)-binding domain"/>
    <property type="match status" value="1"/>
</dbReference>
<dbReference type="InterPro" id="IPR050493">
    <property type="entry name" value="FAD-dep_Monooxygenase_BioMet"/>
</dbReference>
<keyword evidence="2" id="KW-0503">Monooxygenase</keyword>
<evidence type="ECO:0000313" key="6">
    <source>
        <dbReference type="Proteomes" id="UP001410795"/>
    </source>
</evidence>
<dbReference type="Proteomes" id="UP001410795">
    <property type="component" value="Unassembled WGS sequence"/>
</dbReference>
<dbReference type="Pfam" id="PF01494">
    <property type="entry name" value="FAD_binding_3"/>
    <property type="match status" value="1"/>
</dbReference>
<evidence type="ECO:0000256" key="3">
    <source>
        <dbReference type="SAM" id="MobiDB-lite"/>
    </source>
</evidence>
<dbReference type="Gene3D" id="3.30.9.10">
    <property type="entry name" value="D-Amino Acid Oxidase, subunit A, domain 2"/>
    <property type="match status" value="1"/>
</dbReference>
<gene>
    <name evidence="5" type="ORF">GCM10022202_18840</name>
</gene>
<feature type="compositionally biased region" description="Basic and acidic residues" evidence="3">
    <location>
        <begin position="369"/>
        <end position="379"/>
    </location>
</feature>
<comment type="caution">
    <text evidence="5">The sequence shown here is derived from an EMBL/GenBank/DDBJ whole genome shotgun (WGS) entry which is preliminary data.</text>
</comment>
<protein>
    <submittedName>
        <fullName evidence="5">NAD(P)/FAD-dependent oxidoreductase</fullName>
    </submittedName>
</protein>
<keyword evidence="1" id="KW-0560">Oxidoreductase</keyword>
<dbReference type="PANTHER" id="PTHR13789:SF309">
    <property type="entry name" value="PUTATIVE (AFU_ORTHOLOGUE AFUA_6G14510)-RELATED"/>
    <property type="match status" value="1"/>
</dbReference>
<proteinExistence type="predicted"/>
<feature type="compositionally biased region" description="Polar residues" evidence="3">
    <location>
        <begin position="349"/>
        <end position="360"/>
    </location>
</feature>
<dbReference type="EMBL" id="BAAAYV010000009">
    <property type="protein sequence ID" value="GAA3658567.1"/>
    <property type="molecule type" value="Genomic_DNA"/>
</dbReference>
<evidence type="ECO:0000313" key="5">
    <source>
        <dbReference type="EMBL" id="GAA3658567.1"/>
    </source>
</evidence>